<gene>
    <name evidence="2" type="ORF">TGRH88_061990</name>
</gene>
<feature type="compositionally biased region" description="Basic and acidic residues" evidence="1">
    <location>
        <begin position="466"/>
        <end position="476"/>
    </location>
</feature>
<accession>A0A7J6JWW8</accession>
<evidence type="ECO:0008006" key="4">
    <source>
        <dbReference type="Google" id="ProtNLM"/>
    </source>
</evidence>
<protein>
    <recommendedName>
        <fullName evidence="4">Maf1 regulator</fullName>
    </recommendedName>
</protein>
<feature type="compositionally biased region" description="Basic and acidic residues" evidence="1">
    <location>
        <begin position="93"/>
        <end position="105"/>
    </location>
</feature>
<proteinExistence type="predicted"/>
<dbReference type="GO" id="GO:0005634">
    <property type="term" value="C:nucleus"/>
    <property type="evidence" value="ECO:0007669"/>
    <property type="project" value="TreeGrafter"/>
</dbReference>
<dbReference type="PANTHER" id="PTHR22504:SF0">
    <property type="entry name" value="REPRESSOR OF RNA POLYMERASE III TRANSCRIPTION MAF1 HOMOLOG"/>
    <property type="match status" value="1"/>
</dbReference>
<dbReference type="Pfam" id="PF09174">
    <property type="entry name" value="Maf1"/>
    <property type="match status" value="1"/>
</dbReference>
<dbReference type="Proteomes" id="UP000557509">
    <property type="component" value="Unassembled WGS sequence"/>
</dbReference>
<feature type="compositionally biased region" description="Low complexity" evidence="1">
    <location>
        <begin position="120"/>
        <end position="129"/>
    </location>
</feature>
<comment type="caution">
    <text evidence="2">The sequence shown here is derived from an EMBL/GenBank/DDBJ whole genome shotgun (WGS) entry which is preliminary data.</text>
</comment>
<keyword evidence="3" id="KW-1185">Reference proteome</keyword>
<dbReference type="VEuPathDB" id="ToxoDB:TGME49_248110"/>
<name>A0A7J6JWW8_TOXGO</name>
<feature type="compositionally biased region" description="Basic and acidic residues" evidence="1">
    <location>
        <begin position="175"/>
        <end position="196"/>
    </location>
</feature>
<feature type="region of interest" description="Disordered" evidence="1">
    <location>
        <begin position="74"/>
        <end position="129"/>
    </location>
</feature>
<dbReference type="InterPro" id="IPR038564">
    <property type="entry name" value="Maf1_sf"/>
</dbReference>
<dbReference type="AlphaFoldDB" id="A0A7J6JWW8"/>
<dbReference type="InterPro" id="IPR015257">
    <property type="entry name" value="Maf1"/>
</dbReference>
<feature type="compositionally biased region" description="Low complexity" evidence="1">
    <location>
        <begin position="74"/>
        <end position="83"/>
    </location>
</feature>
<feature type="region of interest" description="Disordered" evidence="1">
    <location>
        <begin position="466"/>
        <end position="502"/>
    </location>
</feature>
<feature type="compositionally biased region" description="Basic and acidic residues" evidence="1">
    <location>
        <begin position="353"/>
        <end position="368"/>
    </location>
</feature>
<feature type="compositionally biased region" description="Basic and acidic residues" evidence="1">
    <location>
        <begin position="145"/>
        <end position="166"/>
    </location>
</feature>
<evidence type="ECO:0000256" key="1">
    <source>
        <dbReference type="SAM" id="MobiDB-lite"/>
    </source>
</evidence>
<dbReference type="GO" id="GO:0016480">
    <property type="term" value="P:negative regulation of transcription by RNA polymerase III"/>
    <property type="evidence" value="ECO:0007669"/>
    <property type="project" value="InterPro"/>
</dbReference>
<feature type="compositionally biased region" description="Acidic residues" evidence="1">
    <location>
        <begin position="477"/>
        <end position="490"/>
    </location>
</feature>
<evidence type="ECO:0000313" key="3">
    <source>
        <dbReference type="Proteomes" id="UP000557509"/>
    </source>
</evidence>
<dbReference type="GO" id="GO:0000994">
    <property type="term" value="F:RNA polymerase III core binding"/>
    <property type="evidence" value="ECO:0007669"/>
    <property type="project" value="TreeGrafter"/>
</dbReference>
<feature type="region of interest" description="Disordered" evidence="1">
    <location>
        <begin position="344"/>
        <end position="398"/>
    </location>
</feature>
<dbReference type="Gene3D" id="3.40.1000.50">
    <property type="entry name" value="Repressor of RNA polymerase III transcription Maf1"/>
    <property type="match status" value="1"/>
</dbReference>
<evidence type="ECO:0000313" key="2">
    <source>
        <dbReference type="EMBL" id="KAF4638591.1"/>
    </source>
</evidence>
<dbReference type="PANTHER" id="PTHR22504">
    <property type="entry name" value="REPRESSOR OF RNA POLYMERASE III TRANSCRIPTION MAF1"/>
    <property type="match status" value="1"/>
</dbReference>
<reference evidence="2 3" key="1">
    <citation type="submission" date="2020-03" db="EMBL/GenBank/DDBJ databases">
        <title>Genome sequence of Toxoplasma gondii RH-88 strain.</title>
        <authorList>
            <person name="Lorenzi H.A."/>
            <person name="Venepally P."/>
            <person name="Rozenberg A."/>
            <person name="Sibley D."/>
        </authorList>
    </citation>
    <scope>NUCLEOTIDE SEQUENCE [LARGE SCALE GENOMIC DNA]</scope>
    <source>
        <strain evidence="2 3">RH-88</strain>
    </source>
</reference>
<dbReference type="EMBL" id="JAAUHK010000197">
    <property type="protein sequence ID" value="KAF4638591.1"/>
    <property type="molecule type" value="Genomic_DNA"/>
</dbReference>
<sequence length="502" mass="54778">MGLFSFVSSTDVFRSASSRLVDTAHNSAHFERGSLPQRFSRLLSRHQSCIERRQLAEEIEKEISSSPLFLASSSPQPILLSSPHGARAATLRGPRDGRGEKDACKEGGSSPNSRKKRKTSCSPSSAFSSPAFSCTAFELPPRQLDLPRKLDDAGEEERAVESEPPRSRSARGRGRRADSGQTEEKAKALLGKKEGGSKGQHSRGNAEKNDSETLSDDEEHDGKDVLVNLIGALNQCFPDYEFCSALTPAMFEQAARVEDVQAEINRRLCVVERVVPGFLQQLWAAIKASIRLEYTDIYFLRVGSSDDPAPLVMYDPASFSSASSFASSASFSSLSGQFLRVGGEDESQQGEDLSEKSENVCERRRREGGSLALRKTRRKASLTFSKPQNDAPVSGATGSGWSDANSISVFSLSFFFHDRSEEKLLFFTCNCTCKAARDLEADAADLEEENDIGDIHLTRAAFGLDDKVHDDSPAGEERDDLGEEDPDTLSDLELPSSACAYA</sequence>
<organism evidence="2 3">
    <name type="scientific">Toxoplasma gondii</name>
    <dbReference type="NCBI Taxonomy" id="5811"/>
    <lineage>
        <taxon>Eukaryota</taxon>
        <taxon>Sar</taxon>
        <taxon>Alveolata</taxon>
        <taxon>Apicomplexa</taxon>
        <taxon>Conoidasida</taxon>
        <taxon>Coccidia</taxon>
        <taxon>Eucoccidiorida</taxon>
        <taxon>Eimeriorina</taxon>
        <taxon>Sarcocystidae</taxon>
        <taxon>Toxoplasma</taxon>
    </lineage>
</organism>
<feature type="region of interest" description="Disordered" evidence="1">
    <location>
        <begin position="143"/>
        <end position="220"/>
    </location>
</feature>